<proteinExistence type="predicted"/>
<comment type="caution">
    <text evidence="1">The sequence shown here is derived from an EMBL/GenBank/DDBJ whole genome shotgun (WGS) entry which is preliminary data.</text>
</comment>
<name>A0ABN1MDS0_9FLAO</name>
<evidence type="ECO:0000313" key="1">
    <source>
        <dbReference type="EMBL" id="GAA0871247.1"/>
    </source>
</evidence>
<reference evidence="1 2" key="1">
    <citation type="journal article" date="2019" name="Int. J. Syst. Evol. Microbiol.">
        <title>The Global Catalogue of Microorganisms (GCM) 10K type strain sequencing project: providing services to taxonomists for standard genome sequencing and annotation.</title>
        <authorList>
            <consortium name="The Broad Institute Genomics Platform"/>
            <consortium name="The Broad Institute Genome Sequencing Center for Infectious Disease"/>
            <person name="Wu L."/>
            <person name="Ma J."/>
        </authorList>
    </citation>
    <scope>NUCLEOTIDE SEQUENCE [LARGE SCALE GENOMIC DNA]</scope>
    <source>
        <strain evidence="1 2">JCM 16082</strain>
    </source>
</reference>
<evidence type="ECO:0008006" key="3">
    <source>
        <dbReference type="Google" id="ProtNLM"/>
    </source>
</evidence>
<keyword evidence="2" id="KW-1185">Reference proteome</keyword>
<dbReference type="Proteomes" id="UP001500507">
    <property type="component" value="Unassembled WGS sequence"/>
</dbReference>
<organism evidence="1 2">
    <name type="scientific">Gangjinia marincola</name>
    <dbReference type="NCBI Taxonomy" id="578463"/>
    <lineage>
        <taxon>Bacteria</taxon>
        <taxon>Pseudomonadati</taxon>
        <taxon>Bacteroidota</taxon>
        <taxon>Flavobacteriia</taxon>
        <taxon>Flavobacteriales</taxon>
        <taxon>Flavobacteriaceae</taxon>
        <taxon>Gangjinia</taxon>
    </lineage>
</organism>
<evidence type="ECO:0000313" key="2">
    <source>
        <dbReference type="Proteomes" id="UP001500507"/>
    </source>
</evidence>
<accession>A0ABN1MDS0</accession>
<dbReference type="RefSeq" id="WP_343763155.1">
    <property type="nucleotide sequence ID" value="NZ_BAAAFG010000002.1"/>
</dbReference>
<sequence length="302" mass="34808">MIKEYFNPDHLVTIAERPFTAAVKKSFSLGAESGVKWTICIDADVLLEKEGILSLLEFAEDTDEHIFCIQGQVYDKLIPIKRAAGNHIYRNLLMLKALEVIPADVTLKRPESETTRAMKALGYFTYQTNILVGIHDFEQFHSDIFRKCFIHVNKHEKALVPLIIDHWYANRAEDNDFESAWLGGLAGKSHEGDLIIDQNFQREAAQKLLSFKAIQEKKAIDISVFESRQVEMIIRSFEIDSAMLKLKNPRVEQIYLKDFPSIKKVNSRERIVNFMKRVFGKILIVLGRKMINLQLRLTNPNE</sequence>
<protein>
    <recommendedName>
        <fullName evidence="3">Glycosyltransferase 2-like domain-containing protein</fullName>
    </recommendedName>
</protein>
<gene>
    <name evidence="1" type="ORF">GCM10009117_03930</name>
</gene>
<dbReference type="EMBL" id="BAAAFG010000002">
    <property type="protein sequence ID" value="GAA0871247.1"/>
    <property type="molecule type" value="Genomic_DNA"/>
</dbReference>